<evidence type="ECO:0000313" key="1">
    <source>
        <dbReference type="EMBL" id="MEQ2201484.1"/>
    </source>
</evidence>
<proteinExistence type="predicted"/>
<keyword evidence="2" id="KW-1185">Reference proteome</keyword>
<dbReference type="EMBL" id="JAHRIN010027946">
    <property type="protein sequence ID" value="MEQ2201484.1"/>
    <property type="molecule type" value="Genomic_DNA"/>
</dbReference>
<gene>
    <name evidence="1" type="ORF">XENOCAPTIV_013088</name>
</gene>
<reference evidence="1 2" key="1">
    <citation type="submission" date="2021-06" db="EMBL/GenBank/DDBJ databases">
        <authorList>
            <person name="Palmer J.M."/>
        </authorList>
    </citation>
    <scope>NUCLEOTIDE SEQUENCE [LARGE SCALE GENOMIC DNA]</scope>
    <source>
        <strain evidence="1 2">XC_2019</strain>
        <tissue evidence="1">Muscle</tissue>
    </source>
</reference>
<accession>A0ABV0R054</accession>
<dbReference type="Proteomes" id="UP001434883">
    <property type="component" value="Unassembled WGS sequence"/>
</dbReference>
<name>A0ABV0R054_9TELE</name>
<sequence length="112" mass="12238">MSKWVEAFLRKQADSSAVAKALFSEIIPRWGIPQVIKMTLTDNQDGADDGSLGASLSLCLCILCVYMFCEPQYCDLGPQFCGLIQQRSFSTSESPLSGFFHHLSSIPASPNS</sequence>
<evidence type="ECO:0000313" key="2">
    <source>
        <dbReference type="Proteomes" id="UP001434883"/>
    </source>
</evidence>
<organism evidence="1 2">
    <name type="scientific">Xenoophorus captivus</name>
    <dbReference type="NCBI Taxonomy" id="1517983"/>
    <lineage>
        <taxon>Eukaryota</taxon>
        <taxon>Metazoa</taxon>
        <taxon>Chordata</taxon>
        <taxon>Craniata</taxon>
        <taxon>Vertebrata</taxon>
        <taxon>Euteleostomi</taxon>
        <taxon>Actinopterygii</taxon>
        <taxon>Neopterygii</taxon>
        <taxon>Teleostei</taxon>
        <taxon>Neoteleostei</taxon>
        <taxon>Acanthomorphata</taxon>
        <taxon>Ovalentaria</taxon>
        <taxon>Atherinomorphae</taxon>
        <taxon>Cyprinodontiformes</taxon>
        <taxon>Goodeidae</taxon>
        <taxon>Xenoophorus</taxon>
    </lineage>
</organism>
<comment type="caution">
    <text evidence="1">The sequence shown here is derived from an EMBL/GenBank/DDBJ whole genome shotgun (WGS) entry which is preliminary data.</text>
</comment>
<protein>
    <submittedName>
        <fullName evidence="1">Uncharacterized protein</fullName>
    </submittedName>
</protein>